<keyword evidence="3" id="KW-0238">DNA-binding</keyword>
<dbReference type="EMBL" id="JTDK01000018">
    <property type="protein sequence ID" value="KHK95876.1"/>
    <property type="molecule type" value="Genomic_DNA"/>
</dbReference>
<dbReference type="PRINTS" id="PR00039">
    <property type="entry name" value="HTHLYSR"/>
</dbReference>
<dbReference type="Gene3D" id="3.40.190.10">
    <property type="entry name" value="Periplasmic binding protein-like II"/>
    <property type="match status" value="2"/>
</dbReference>
<gene>
    <name evidence="6" type="ORF">LK09_17825</name>
</gene>
<dbReference type="Proteomes" id="UP000031030">
    <property type="component" value="Unassembled WGS sequence"/>
</dbReference>
<dbReference type="Pfam" id="PF03466">
    <property type="entry name" value="LysR_substrate"/>
    <property type="match status" value="1"/>
</dbReference>
<dbReference type="RefSeq" id="WP_039402565.1">
    <property type="nucleotide sequence ID" value="NZ_JTDK01000018.1"/>
</dbReference>
<evidence type="ECO:0000256" key="1">
    <source>
        <dbReference type="ARBA" id="ARBA00009437"/>
    </source>
</evidence>
<dbReference type="AlphaFoldDB" id="A0A0B1ZYQ8"/>
<name>A0A0B1ZYQ8_9MICO</name>
<proteinExistence type="inferred from homology"/>
<evidence type="ECO:0000256" key="4">
    <source>
        <dbReference type="ARBA" id="ARBA00023163"/>
    </source>
</evidence>
<protein>
    <recommendedName>
        <fullName evidence="5">HTH lysR-type domain-containing protein</fullName>
    </recommendedName>
</protein>
<dbReference type="InterPro" id="IPR036388">
    <property type="entry name" value="WH-like_DNA-bd_sf"/>
</dbReference>
<dbReference type="OrthoDB" id="9808620at2"/>
<evidence type="ECO:0000256" key="3">
    <source>
        <dbReference type="ARBA" id="ARBA00023125"/>
    </source>
</evidence>
<keyword evidence="4" id="KW-0804">Transcription</keyword>
<dbReference type="PANTHER" id="PTHR30126">
    <property type="entry name" value="HTH-TYPE TRANSCRIPTIONAL REGULATOR"/>
    <property type="match status" value="1"/>
</dbReference>
<dbReference type="InterPro" id="IPR036390">
    <property type="entry name" value="WH_DNA-bd_sf"/>
</dbReference>
<dbReference type="GO" id="GO:0000976">
    <property type="term" value="F:transcription cis-regulatory region binding"/>
    <property type="evidence" value="ECO:0007669"/>
    <property type="project" value="TreeGrafter"/>
</dbReference>
<organism evidence="6 7">
    <name type="scientific">Microbacterium mangrovi</name>
    <dbReference type="NCBI Taxonomy" id="1348253"/>
    <lineage>
        <taxon>Bacteria</taxon>
        <taxon>Bacillati</taxon>
        <taxon>Actinomycetota</taxon>
        <taxon>Actinomycetes</taxon>
        <taxon>Micrococcales</taxon>
        <taxon>Microbacteriaceae</taxon>
        <taxon>Microbacterium</taxon>
    </lineage>
</organism>
<dbReference type="SUPFAM" id="SSF46785">
    <property type="entry name" value="Winged helix' DNA-binding domain"/>
    <property type="match status" value="1"/>
</dbReference>
<dbReference type="Pfam" id="PF00126">
    <property type="entry name" value="HTH_1"/>
    <property type="match status" value="1"/>
</dbReference>
<accession>A0A0B1ZYQ8</accession>
<dbReference type="PANTHER" id="PTHR30126:SF39">
    <property type="entry name" value="HTH-TYPE TRANSCRIPTIONAL REGULATOR CYSL"/>
    <property type="match status" value="1"/>
</dbReference>
<sequence>MQNVPDIDALELLAAVVRRGSIAAAARDLGITQQSASARIRGLERRLGLELFRRTPQGTHPTAAGETVASWAEEVLVAAGHFASGVEMLRDEHRRELTVAASQTVAAHLVPRWLVALRARQDAAGRPPTAVRLISANSAQVADLVRDGRADLGIIESSRLPAGLARTRIASDELVLVVAPGHPWAGRTVGLDEVADSPLVVREEGSGTRGAWEDAVRARLGREPATPALELPASAAVRSAVAEGLAPALLSRLAVADDLRLGRLQAVTIATDPLTRPITALWRGGPRDLAPASRELLDVAVAAVRQNATT</sequence>
<feature type="domain" description="HTH lysR-type" evidence="5">
    <location>
        <begin position="5"/>
        <end position="62"/>
    </location>
</feature>
<keyword evidence="7" id="KW-1185">Reference proteome</keyword>
<dbReference type="GO" id="GO:0003700">
    <property type="term" value="F:DNA-binding transcription factor activity"/>
    <property type="evidence" value="ECO:0007669"/>
    <property type="project" value="InterPro"/>
</dbReference>
<evidence type="ECO:0000256" key="2">
    <source>
        <dbReference type="ARBA" id="ARBA00023015"/>
    </source>
</evidence>
<dbReference type="STRING" id="1348253.LK09_17825"/>
<dbReference type="InterPro" id="IPR005119">
    <property type="entry name" value="LysR_subst-bd"/>
</dbReference>
<comment type="caution">
    <text evidence="6">The sequence shown here is derived from an EMBL/GenBank/DDBJ whole genome shotgun (WGS) entry which is preliminary data.</text>
</comment>
<dbReference type="InterPro" id="IPR000847">
    <property type="entry name" value="LysR_HTH_N"/>
</dbReference>
<evidence type="ECO:0000313" key="7">
    <source>
        <dbReference type="Proteomes" id="UP000031030"/>
    </source>
</evidence>
<evidence type="ECO:0000259" key="5">
    <source>
        <dbReference type="PROSITE" id="PS50931"/>
    </source>
</evidence>
<dbReference type="SUPFAM" id="SSF53850">
    <property type="entry name" value="Periplasmic binding protein-like II"/>
    <property type="match status" value="1"/>
</dbReference>
<evidence type="ECO:0000313" key="6">
    <source>
        <dbReference type="EMBL" id="KHK95876.1"/>
    </source>
</evidence>
<comment type="similarity">
    <text evidence="1">Belongs to the LysR transcriptional regulatory family.</text>
</comment>
<dbReference type="Gene3D" id="1.10.10.10">
    <property type="entry name" value="Winged helix-like DNA-binding domain superfamily/Winged helix DNA-binding domain"/>
    <property type="match status" value="1"/>
</dbReference>
<keyword evidence="2" id="KW-0805">Transcription regulation</keyword>
<reference evidence="6 7" key="1">
    <citation type="submission" date="2014-11" db="EMBL/GenBank/DDBJ databases">
        <title>Genome sequence of Microbacterium mangrovi MUSC 115(T).</title>
        <authorList>
            <person name="Lee L.-H."/>
        </authorList>
    </citation>
    <scope>NUCLEOTIDE SEQUENCE [LARGE SCALE GENOMIC DNA]</scope>
    <source>
        <strain evidence="6 7">MUSC 115</strain>
    </source>
</reference>
<dbReference type="PROSITE" id="PS50931">
    <property type="entry name" value="HTH_LYSR"/>
    <property type="match status" value="1"/>
</dbReference>